<dbReference type="Pfam" id="PF00672">
    <property type="entry name" value="HAMP"/>
    <property type="match status" value="1"/>
</dbReference>
<keyword evidence="5" id="KW-0808">Transferase</keyword>
<dbReference type="InterPro" id="IPR004358">
    <property type="entry name" value="Sig_transdc_His_kin-like_C"/>
</dbReference>
<dbReference type="Gene3D" id="1.10.287.130">
    <property type="match status" value="1"/>
</dbReference>
<keyword evidence="10" id="KW-0472">Membrane</keyword>
<dbReference type="AlphaFoldDB" id="A0A512PHI0"/>
<proteinExistence type="predicted"/>
<keyword evidence="8" id="KW-1133">Transmembrane helix</keyword>
<evidence type="ECO:0000256" key="4">
    <source>
        <dbReference type="ARBA" id="ARBA00022553"/>
    </source>
</evidence>
<reference evidence="13 14" key="1">
    <citation type="submission" date="2019-07" db="EMBL/GenBank/DDBJ databases">
        <title>Whole genome shotgun sequence of Cellulomonas soli NBRC 109434.</title>
        <authorList>
            <person name="Hosoyama A."/>
            <person name="Uohara A."/>
            <person name="Ohji S."/>
            <person name="Ichikawa N."/>
        </authorList>
    </citation>
    <scope>NUCLEOTIDE SEQUENCE [LARGE SCALE GENOMIC DNA]</scope>
    <source>
        <strain evidence="13 14">NBRC 109434</strain>
    </source>
</reference>
<dbReference type="SMART" id="SM00304">
    <property type="entry name" value="HAMP"/>
    <property type="match status" value="1"/>
</dbReference>
<feature type="domain" description="HAMP" evidence="12">
    <location>
        <begin position="170"/>
        <end position="223"/>
    </location>
</feature>
<evidence type="ECO:0000256" key="3">
    <source>
        <dbReference type="ARBA" id="ARBA00012438"/>
    </source>
</evidence>
<dbReference type="SMART" id="SM00387">
    <property type="entry name" value="HATPase_c"/>
    <property type="match status" value="1"/>
</dbReference>
<evidence type="ECO:0000256" key="6">
    <source>
        <dbReference type="ARBA" id="ARBA00022692"/>
    </source>
</evidence>
<evidence type="ECO:0000256" key="5">
    <source>
        <dbReference type="ARBA" id="ARBA00022679"/>
    </source>
</evidence>
<dbReference type="EC" id="2.7.13.3" evidence="3"/>
<accession>A0A512PHI0</accession>
<evidence type="ECO:0000256" key="8">
    <source>
        <dbReference type="ARBA" id="ARBA00022989"/>
    </source>
</evidence>
<evidence type="ECO:0000256" key="2">
    <source>
        <dbReference type="ARBA" id="ARBA00004236"/>
    </source>
</evidence>
<evidence type="ECO:0000313" key="13">
    <source>
        <dbReference type="EMBL" id="GEP70643.1"/>
    </source>
</evidence>
<keyword evidence="6" id="KW-0812">Transmembrane</keyword>
<dbReference type="CDD" id="cd00082">
    <property type="entry name" value="HisKA"/>
    <property type="match status" value="1"/>
</dbReference>
<evidence type="ECO:0000256" key="1">
    <source>
        <dbReference type="ARBA" id="ARBA00000085"/>
    </source>
</evidence>
<evidence type="ECO:0000259" key="12">
    <source>
        <dbReference type="PROSITE" id="PS50885"/>
    </source>
</evidence>
<dbReference type="PANTHER" id="PTHR45436:SF5">
    <property type="entry name" value="SENSOR HISTIDINE KINASE TRCS"/>
    <property type="match status" value="1"/>
</dbReference>
<keyword evidence="7 13" id="KW-0418">Kinase</keyword>
<dbReference type="PROSITE" id="PS50109">
    <property type="entry name" value="HIS_KIN"/>
    <property type="match status" value="1"/>
</dbReference>
<comment type="catalytic activity">
    <reaction evidence="1">
        <text>ATP + protein L-histidine = ADP + protein N-phospho-L-histidine.</text>
        <dbReference type="EC" id="2.7.13.3"/>
    </reaction>
</comment>
<protein>
    <recommendedName>
        <fullName evidence="3">histidine kinase</fullName>
        <ecNumber evidence="3">2.7.13.3</ecNumber>
    </recommendedName>
</protein>
<dbReference type="InterPro" id="IPR003660">
    <property type="entry name" value="HAMP_dom"/>
</dbReference>
<evidence type="ECO:0000256" key="10">
    <source>
        <dbReference type="ARBA" id="ARBA00023136"/>
    </source>
</evidence>
<dbReference type="InterPro" id="IPR003594">
    <property type="entry name" value="HATPase_dom"/>
</dbReference>
<evidence type="ECO:0000259" key="11">
    <source>
        <dbReference type="PROSITE" id="PS50109"/>
    </source>
</evidence>
<dbReference type="PRINTS" id="PR00344">
    <property type="entry name" value="BCTRLSENSOR"/>
</dbReference>
<dbReference type="InterPro" id="IPR036890">
    <property type="entry name" value="HATPase_C_sf"/>
</dbReference>
<dbReference type="PROSITE" id="PS50885">
    <property type="entry name" value="HAMP"/>
    <property type="match status" value="1"/>
</dbReference>
<dbReference type="Pfam" id="PF00512">
    <property type="entry name" value="HisKA"/>
    <property type="match status" value="1"/>
</dbReference>
<dbReference type="Gene3D" id="3.30.565.10">
    <property type="entry name" value="Histidine kinase-like ATPase, C-terminal domain"/>
    <property type="match status" value="1"/>
</dbReference>
<dbReference type="Proteomes" id="UP000321798">
    <property type="component" value="Unassembled WGS sequence"/>
</dbReference>
<dbReference type="GO" id="GO:0000155">
    <property type="term" value="F:phosphorelay sensor kinase activity"/>
    <property type="evidence" value="ECO:0007669"/>
    <property type="project" value="InterPro"/>
</dbReference>
<feature type="domain" description="Histidine kinase" evidence="11">
    <location>
        <begin position="231"/>
        <end position="439"/>
    </location>
</feature>
<evidence type="ECO:0000313" key="14">
    <source>
        <dbReference type="Proteomes" id="UP000321798"/>
    </source>
</evidence>
<keyword evidence="9" id="KW-0902">Two-component regulatory system</keyword>
<evidence type="ECO:0000256" key="9">
    <source>
        <dbReference type="ARBA" id="ARBA00023012"/>
    </source>
</evidence>
<dbReference type="Gene3D" id="6.10.340.10">
    <property type="match status" value="1"/>
</dbReference>
<comment type="caution">
    <text evidence="13">The sequence shown here is derived from an EMBL/GenBank/DDBJ whole genome shotgun (WGS) entry which is preliminary data.</text>
</comment>
<dbReference type="InterPro" id="IPR036097">
    <property type="entry name" value="HisK_dim/P_sf"/>
</dbReference>
<sequence>MRTRSAAAATAVVTVALVVGAFGLLMVLHGSIVRAAQSTAAVRAEDVAAELVADGSVTSGLNLNPTAGEDEAHVQLLAAGQLVAASSTADQPTADVPDALAPGQVVDLAGTGPTVGVALGVGGVDGVDTVVVWQSYASGQEAVLDVVQALALGVPVLVALVGVTTYLLTGRALRPVEAIRRRSEQISEADDEARIDVPRSGDEIEALARTLNGMLERLHAAHASQLQFVADASHELRSPLAALRAELDVAERSSTNDWGRTARVVRSSGDRMQRLVEDLLVLTRAEERSATDRSGAVDLDAVVEEVGFGLLVPEGLSVRVDTAPVQVPGSADELHRAVLNLAENASRHARAHVRLTVREAGGSAVVHVDDDGPGIPVGAREEIFARFSRLDTGRARDTGGTGLGLAIVRGIAAAHGGEVHVGDSELGGARFTLTIPTGTEHARAARSGPSVPPPVTT</sequence>
<dbReference type="CDD" id="cd06225">
    <property type="entry name" value="HAMP"/>
    <property type="match status" value="1"/>
</dbReference>
<organism evidence="13 14">
    <name type="scientific">Cellulomonas soli</name>
    <dbReference type="NCBI Taxonomy" id="931535"/>
    <lineage>
        <taxon>Bacteria</taxon>
        <taxon>Bacillati</taxon>
        <taxon>Actinomycetota</taxon>
        <taxon>Actinomycetes</taxon>
        <taxon>Micrococcales</taxon>
        <taxon>Cellulomonadaceae</taxon>
        <taxon>Cellulomonas</taxon>
    </lineage>
</organism>
<dbReference type="PANTHER" id="PTHR45436">
    <property type="entry name" value="SENSOR HISTIDINE KINASE YKOH"/>
    <property type="match status" value="1"/>
</dbReference>
<dbReference type="SUPFAM" id="SSF47384">
    <property type="entry name" value="Homodimeric domain of signal transducing histidine kinase"/>
    <property type="match status" value="1"/>
</dbReference>
<keyword evidence="14" id="KW-1185">Reference proteome</keyword>
<dbReference type="SUPFAM" id="SSF158472">
    <property type="entry name" value="HAMP domain-like"/>
    <property type="match status" value="1"/>
</dbReference>
<dbReference type="SMART" id="SM00388">
    <property type="entry name" value="HisKA"/>
    <property type="match status" value="1"/>
</dbReference>
<dbReference type="InterPro" id="IPR005467">
    <property type="entry name" value="His_kinase_dom"/>
</dbReference>
<dbReference type="InterPro" id="IPR050428">
    <property type="entry name" value="TCS_sensor_his_kinase"/>
</dbReference>
<name>A0A512PHI0_9CELL</name>
<keyword evidence="4" id="KW-0597">Phosphoprotein</keyword>
<comment type="subcellular location">
    <subcellularLocation>
        <location evidence="2">Cell membrane</location>
    </subcellularLocation>
</comment>
<dbReference type="SUPFAM" id="SSF55874">
    <property type="entry name" value="ATPase domain of HSP90 chaperone/DNA topoisomerase II/histidine kinase"/>
    <property type="match status" value="1"/>
</dbReference>
<dbReference type="InterPro" id="IPR003661">
    <property type="entry name" value="HisK_dim/P_dom"/>
</dbReference>
<evidence type="ECO:0000256" key="7">
    <source>
        <dbReference type="ARBA" id="ARBA00022777"/>
    </source>
</evidence>
<dbReference type="GO" id="GO:0005886">
    <property type="term" value="C:plasma membrane"/>
    <property type="evidence" value="ECO:0007669"/>
    <property type="project" value="UniProtKB-SubCell"/>
</dbReference>
<dbReference type="EMBL" id="BKAL01000014">
    <property type="protein sequence ID" value="GEP70643.1"/>
    <property type="molecule type" value="Genomic_DNA"/>
</dbReference>
<gene>
    <name evidence="13" type="ORF">CSO01_33580</name>
</gene>
<dbReference type="Pfam" id="PF02518">
    <property type="entry name" value="HATPase_c"/>
    <property type="match status" value="1"/>
</dbReference>